<evidence type="ECO:0008006" key="4">
    <source>
        <dbReference type="Google" id="ProtNLM"/>
    </source>
</evidence>
<proteinExistence type="predicted"/>
<protein>
    <recommendedName>
        <fullName evidence="4">Cytochrome c domain-containing protein</fullName>
    </recommendedName>
</protein>
<sequence>MKNYAFASVLLTIAAGVSLGACGNGNQAGPKVVDGKGEPEELATARSLAFRDAVKAPPAGWSGPVFKLSHDYPKEKPTCDSPWLRRNVDFSGKSSTWNADWQGYVQDIVNYVKEGQEPNLPDDPGWRIQVSGQTRWFNVPWMAYDGERGREFVHGLTNELSTAETAFIGRGSGKHILPGARKSGGDDPLFETWSIGYYNPCGAWSIGQQWPESGAPATYEENGRLLARGMPFPEGTVVVKLLNTTATEKDVPYMKGSTNWQANGHKQTGPRTYATCEREVREVHLVQMDLAVVDTRSPTRWVYSTLVYDGTLPGATIWDRMRPLGVQWGNDPQTFPAVPLANSKPLSQSVAAPVNIHEHYGCFKRLAGDVDQSNSSCTSCHMGAYAAAPGVEIKPGENVPPIFKFDGICDTYNATNASYFANYAYPSPFPGSSGDVAAAIPLDTSLQLQVAFAQYAYFKNSDPKVVPKSTCPPAR</sequence>
<feature type="chain" id="PRO_5046940984" description="Cytochrome c domain-containing protein" evidence="1">
    <location>
        <begin position="21"/>
        <end position="475"/>
    </location>
</feature>
<dbReference type="EMBL" id="JAQNDK010000006">
    <property type="protein sequence ID" value="MDC0684912.1"/>
    <property type="molecule type" value="Genomic_DNA"/>
</dbReference>
<keyword evidence="1" id="KW-0732">Signal</keyword>
<feature type="signal peptide" evidence="1">
    <location>
        <begin position="1"/>
        <end position="20"/>
    </location>
</feature>
<dbReference type="RefSeq" id="WP_272103039.1">
    <property type="nucleotide sequence ID" value="NZ_JAQNDK010000006.1"/>
</dbReference>
<evidence type="ECO:0000256" key="1">
    <source>
        <dbReference type="SAM" id="SignalP"/>
    </source>
</evidence>
<gene>
    <name evidence="2" type="ORF">POL72_44760</name>
</gene>
<evidence type="ECO:0000313" key="2">
    <source>
        <dbReference type="EMBL" id="MDC0684912.1"/>
    </source>
</evidence>
<comment type="caution">
    <text evidence="2">The sequence shown here is derived from an EMBL/GenBank/DDBJ whole genome shotgun (WGS) entry which is preliminary data.</text>
</comment>
<organism evidence="2 3">
    <name type="scientific">Sorangium atrum</name>
    <dbReference type="NCBI Taxonomy" id="2995308"/>
    <lineage>
        <taxon>Bacteria</taxon>
        <taxon>Pseudomonadati</taxon>
        <taxon>Myxococcota</taxon>
        <taxon>Polyangia</taxon>
        <taxon>Polyangiales</taxon>
        <taxon>Polyangiaceae</taxon>
        <taxon>Sorangium</taxon>
    </lineage>
</organism>
<evidence type="ECO:0000313" key="3">
    <source>
        <dbReference type="Proteomes" id="UP001217485"/>
    </source>
</evidence>
<accession>A0ABT5CEV3</accession>
<dbReference type="Proteomes" id="UP001217485">
    <property type="component" value="Unassembled WGS sequence"/>
</dbReference>
<name>A0ABT5CEV3_9BACT</name>
<keyword evidence="3" id="KW-1185">Reference proteome</keyword>
<reference evidence="2 3" key="1">
    <citation type="submission" date="2023-01" db="EMBL/GenBank/DDBJ databases">
        <title>Minimal conservation of predation-associated metabolite biosynthetic gene clusters underscores biosynthetic potential of Myxococcota including descriptions for ten novel species: Archangium lansinium sp. nov., Myxococcus landrumus sp. nov., Nannocystis bai.</title>
        <authorList>
            <person name="Ahearne A."/>
            <person name="Stevens C."/>
            <person name="Dowd S."/>
        </authorList>
    </citation>
    <scope>NUCLEOTIDE SEQUENCE [LARGE SCALE GENOMIC DNA]</scope>
    <source>
        <strain evidence="2 3">WIWO2</strain>
    </source>
</reference>
<dbReference type="PROSITE" id="PS51257">
    <property type="entry name" value="PROKAR_LIPOPROTEIN"/>
    <property type="match status" value="1"/>
</dbReference>